<dbReference type="Gene3D" id="1.10.3720.10">
    <property type="entry name" value="MetI-like"/>
    <property type="match status" value="1"/>
</dbReference>
<evidence type="ECO:0000256" key="6">
    <source>
        <dbReference type="RuleBase" id="RU363032"/>
    </source>
</evidence>
<evidence type="ECO:0000313" key="9">
    <source>
        <dbReference type="EMBL" id="QGH33966.1"/>
    </source>
</evidence>
<reference evidence="9 10" key="1">
    <citation type="submission" date="2019-11" db="EMBL/GenBank/DDBJ databases">
        <title>Gracilibacillus salitolerans sp. nov., a moderate halophile isolated from a saline soil in northwest China.</title>
        <authorList>
            <person name="Gan L."/>
        </authorList>
    </citation>
    <scope>NUCLEOTIDE SEQUENCE [LARGE SCALE GENOMIC DNA]</scope>
    <source>
        <strain evidence="9 10">SCU50</strain>
    </source>
</reference>
<dbReference type="CDD" id="cd06261">
    <property type="entry name" value="TM_PBP2"/>
    <property type="match status" value="1"/>
</dbReference>
<dbReference type="AlphaFoldDB" id="A0A5Q2TGZ3"/>
<dbReference type="GO" id="GO:0005886">
    <property type="term" value="C:plasma membrane"/>
    <property type="evidence" value="ECO:0007669"/>
    <property type="project" value="UniProtKB-SubCell"/>
</dbReference>
<keyword evidence="5 6" id="KW-0472">Membrane</keyword>
<dbReference type="EMBL" id="CP045915">
    <property type="protein sequence ID" value="QGH33966.1"/>
    <property type="molecule type" value="Genomic_DNA"/>
</dbReference>
<feature type="transmembrane region" description="Helical" evidence="6">
    <location>
        <begin position="55"/>
        <end position="73"/>
    </location>
</feature>
<comment type="similarity">
    <text evidence="6">Belongs to the binding-protein-dependent transport system permease family.</text>
</comment>
<feature type="compositionally biased region" description="Polar residues" evidence="7">
    <location>
        <begin position="1"/>
        <end position="25"/>
    </location>
</feature>
<dbReference type="KEGG" id="grc:GI584_07990"/>
<dbReference type="InterPro" id="IPR000515">
    <property type="entry name" value="MetI-like"/>
</dbReference>
<dbReference type="SUPFAM" id="SSF161098">
    <property type="entry name" value="MetI-like"/>
    <property type="match status" value="1"/>
</dbReference>
<dbReference type="Proteomes" id="UP000339690">
    <property type="component" value="Chromosome"/>
</dbReference>
<feature type="transmembrane region" description="Helical" evidence="6">
    <location>
        <begin position="119"/>
        <end position="140"/>
    </location>
</feature>
<evidence type="ECO:0000256" key="4">
    <source>
        <dbReference type="ARBA" id="ARBA00022989"/>
    </source>
</evidence>
<sequence>MSRINNTAEAQPNLPESHSPLQTSVKPGFPSKKGKKRAPQPGDKGFFKRLSKQKALFLMSFPFVIWLIIFKYIPVAGWVMAFQDYKPQFSIFEQEWVGLKHFKDLFNEPMFYRALENTLGMGILGLVFGTLSAIAFALLLNEVRFLTLKKWTQTISYLPHFVSWVIVANIVITMLSQEGIVNNLLMDIGILDRPINFMAQPDMFWGIVTAADVWKETGWNAIIYLAAMAGVDPQLYEAAKVDGASRWRQMWHITLPSIRPVIIVLLILNIGNLINIGFEKQMLLGNNIVAEKALVIDLYALDYGIGMFRYSFGTAIGIFKSVISVILILICNGFAKRIGEGRVF</sequence>
<evidence type="ECO:0000256" key="5">
    <source>
        <dbReference type="ARBA" id="ARBA00023136"/>
    </source>
</evidence>
<evidence type="ECO:0000256" key="7">
    <source>
        <dbReference type="SAM" id="MobiDB-lite"/>
    </source>
</evidence>
<gene>
    <name evidence="9" type="ORF">GI584_07990</name>
</gene>
<feature type="transmembrane region" description="Helical" evidence="6">
    <location>
        <begin position="258"/>
        <end position="278"/>
    </location>
</feature>
<dbReference type="PANTHER" id="PTHR43496:SF1">
    <property type="entry name" value="POLYGALACTURONAN_RHAMNOGALACTURONAN TRANSPORT SYSTEM PERMEASE PROTEIN YTEP"/>
    <property type="match status" value="1"/>
</dbReference>
<organism evidence="9 10">
    <name type="scientific">Gracilibacillus salitolerans</name>
    <dbReference type="NCBI Taxonomy" id="2663022"/>
    <lineage>
        <taxon>Bacteria</taxon>
        <taxon>Bacillati</taxon>
        <taxon>Bacillota</taxon>
        <taxon>Bacilli</taxon>
        <taxon>Bacillales</taxon>
        <taxon>Bacillaceae</taxon>
        <taxon>Gracilibacillus</taxon>
    </lineage>
</organism>
<dbReference type="InterPro" id="IPR035906">
    <property type="entry name" value="MetI-like_sf"/>
</dbReference>
<keyword evidence="10" id="KW-1185">Reference proteome</keyword>
<dbReference type="Pfam" id="PF00528">
    <property type="entry name" value="BPD_transp_1"/>
    <property type="match status" value="1"/>
</dbReference>
<dbReference type="PANTHER" id="PTHR43496">
    <property type="entry name" value="PROTEIN LPLB"/>
    <property type="match status" value="1"/>
</dbReference>
<evidence type="ECO:0000256" key="2">
    <source>
        <dbReference type="ARBA" id="ARBA00022448"/>
    </source>
</evidence>
<evidence type="ECO:0000313" key="10">
    <source>
        <dbReference type="Proteomes" id="UP000339690"/>
    </source>
</evidence>
<dbReference type="GO" id="GO:0055085">
    <property type="term" value="P:transmembrane transport"/>
    <property type="evidence" value="ECO:0007669"/>
    <property type="project" value="InterPro"/>
</dbReference>
<feature type="domain" description="ABC transmembrane type-1" evidence="8">
    <location>
        <begin position="115"/>
        <end position="331"/>
    </location>
</feature>
<proteinExistence type="inferred from homology"/>
<name>A0A5Q2TGZ3_9BACI</name>
<accession>A0A5Q2TGZ3</accession>
<feature type="region of interest" description="Disordered" evidence="7">
    <location>
        <begin position="1"/>
        <end position="45"/>
    </location>
</feature>
<dbReference type="PROSITE" id="PS50928">
    <property type="entry name" value="ABC_TM1"/>
    <property type="match status" value="1"/>
</dbReference>
<comment type="subcellular location">
    <subcellularLocation>
        <location evidence="6">Cell membrane</location>
        <topology evidence="6">Multi-pass membrane protein</topology>
    </subcellularLocation>
    <subcellularLocation>
        <location evidence="1">Membrane</location>
        <topology evidence="1">Multi-pass membrane protein</topology>
    </subcellularLocation>
</comment>
<protein>
    <submittedName>
        <fullName evidence="9">ABC transporter permease subunit</fullName>
    </submittedName>
</protein>
<evidence type="ECO:0000259" key="8">
    <source>
        <dbReference type="PROSITE" id="PS50928"/>
    </source>
</evidence>
<keyword evidence="2 6" id="KW-0813">Transport</keyword>
<keyword evidence="3 6" id="KW-0812">Transmembrane</keyword>
<feature type="transmembrane region" description="Helical" evidence="6">
    <location>
        <begin position="310"/>
        <end position="335"/>
    </location>
</feature>
<keyword evidence="4 6" id="KW-1133">Transmembrane helix</keyword>
<evidence type="ECO:0000256" key="1">
    <source>
        <dbReference type="ARBA" id="ARBA00004141"/>
    </source>
</evidence>
<evidence type="ECO:0000256" key="3">
    <source>
        <dbReference type="ARBA" id="ARBA00022692"/>
    </source>
</evidence>